<proteinExistence type="predicted"/>
<protein>
    <submittedName>
        <fullName evidence="1">Uncharacterized protein</fullName>
    </submittedName>
</protein>
<organism evidence="1">
    <name type="scientific">Siphoviridae sp. ct6YY1</name>
    <dbReference type="NCBI Taxonomy" id="2825343"/>
    <lineage>
        <taxon>Viruses</taxon>
        <taxon>Duplodnaviria</taxon>
        <taxon>Heunggongvirae</taxon>
        <taxon>Uroviricota</taxon>
        <taxon>Caudoviricetes</taxon>
    </lineage>
</organism>
<reference evidence="1" key="1">
    <citation type="journal article" date="2021" name="Proc. Natl. Acad. Sci. U.S.A.">
        <title>A Catalog of Tens of Thousands of Viruses from Human Metagenomes Reveals Hidden Associations with Chronic Diseases.</title>
        <authorList>
            <person name="Tisza M.J."/>
            <person name="Buck C.B."/>
        </authorList>
    </citation>
    <scope>NUCLEOTIDE SEQUENCE</scope>
    <source>
        <strain evidence="1">Ct6YY1</strain>
    </source>
</reference>
<name>A0A8S5V2U9_9CAUD</name>
<dbReference type="EMBL" id="BK016186">
    <property type="protein sequence ID" value="DAG01082.1"/>
    <property type="molecule type" value="Genomic_DNA"/>
</dbReference>
<sequence>MLLMPARYRDGLWWVNIPTPTSFTSRKAANEALDQFKEEYGCLHTECNELGTDDIGLGFGFRFCEFHARRAKKILNRSNRGTAIFRGASFENI</sequence>
<evidence type="ECO:0000313" key="1">
    <source>
        <dbReference type="EMBL" id="DAG01082.1"/>
    </source>
</evidence>
<accession>A0A8S5V2U9</accession>